<evidence type="ECO:0000313" key="4">
    <source>
        <dbReference type="Proteomes" id="UP001652504"/>
    </source>
</evidence>
<dbReference type="InterPro" id="IPR009875">
    <property type="entry name" value="PilZ_domain"/>
</dbReference>
<dbReference type="PIRSF" id="PIRSF028141">
    <property type="entry name" value="C-di-GMP_BP_PA4608"/>
    <property type="match status" value="1"/>
</dbReference>
<proteinExistence type="predicted"/>
<keyword evidence="4" id="KW-1185">Reference proteome</keyword>
<keyword evidence="1" id="KW-0973">c-di-GMP</keyword>
<evidence type="ECO:0000259" key="2">
    <source>
        <dbReference type="Pfam" id="PF07238"/>
    </source>
</evidence>
<dbReference type="Proteomes" id="UP001652504">
    <property type="component" value="Unassembled WGS sequence"/>
</dbReference>
<gene>
    <name evidence="3" type="ORF">OE749_00795</name>
</gene>
<comment type="function">
    <text evidence="1">Binds the second messenger bis-(3'-5') cyclic dimeric guanosine monophosphate (c-di-GMP). Can bind two c-di-GMP molecules per monomer. May play a role in bacterial second-messenger regulated processes. Binding to c-di-GMP induces a conformational change of the C- and N-termini resulting in the exposure of a highly negative surface on one side of the protein to a possible effector protein.</text>
</comment>
<evidence type="ECO:0000313" key="3">
    <source>
        <dbReference type="EMBL" id="MCV2883230.1"/>
    </source>
</evidence>
<dbReference type="InterPro" id="IPR027021">
    <property type="entry name" value="C-di-GMP_BP_PA4608"/>
</dbReference>
<comment type="subunit">
    <text evidence="1">Monomer in both c-di-GMP-bound and free forms.</text>
</comment>
<dbReference type="EMBL" id="JAOWKX010000001">
    <property type="protein sequence ID" value="MCV2883230.1"/>
    <property type="molecule type" value="Genomic_DNA"/>
</dbReference>
<dbReference type="RefSeq" id="WP_263710432.1">
    <property type="nucleotide sequence ID" value="NZ_JAOWKX010000001.1"/>
</dbReference>
<name>A0ABT3A3H8_9ALTE</name>
<protein>
    <recommendedName>
        <fullName evidence="1">Cyclic diguanosine monophosphate-binding protein</fullName>
        <shortName evidence="1">c-di-GMP-binding protein</shortName>
    </recommendedName>
    <alternativeName>
        <fullName evidence="1">Pilz domain-containing protein</fullName>
    </alternativeName>
</protein>
<comment type="caution">
    <text evidence="3">The sequence shown here is derived from an EMBL/GenBank/DDBJ whole genome shotgun (WGS) entry which is preliminary data.</text>
</comment>
<reference evidence="3 4" key="1">
    <citation type="submission" date="2022-10" db="EMBL/GenBank/DDBJ databases">
        <title>Aestuariibacter sp. AA17 isolated from Montipora capitata coral fragment.</title>
        <authorList>
            <person name="Emsley S.A."/>
            <person name="Pfannmuller K.M."/>
            <person name="Loughran R.M."/>
            <person name="Shlafstein M."/>
            <person name="Papke E."/>
            <person name="Saw J.H."/>
            <person name="Ushijima B."/>
            <person name="Videau P."/>
        </authorList>
    </citation>
    <scope>NUCLEOTIDE SEQUENCE [LARGE SCALE GENOMIC DNA]</scope>
    <source>
        <strain evidence="3 4">AA17</strain>
    </source>
</reference>
<keyword evidence="1" id="KW-0547">Nucleotide-binding</keyword>
<sequence length="121" mass="13891">MERRHFHRVLFSAPADIHLDDQHWSTTVQDVSLRGALVATPQGMRCEQGQHIQLNIELAGFDEKIHIKGVIRHLNPDFIGVECEDLDIDSATIIKRIMELNLADEDLLHRDLQAMIDYSTH</sequence>
<feature type="domain" description="PilZ" evidence="2">
    <location>
        <begin position="2"/>
        <end position="98"/>
    </location>
</feature>
<evidence type="ECO:0000256" key="1">
    <source>
        <dbReference type="PIRNR" id="PIRNR028141"/>
    </source>
</evidence>
<dbReference type="Gene3D" id="2.40.10.220">
    <property type="entry name" value="predicted glycosyltransferase like domains"/>
    <property type="match status" value="1"/>
</dbReference>
<dbReference type="Pfam" id="PF07238">
    <property type="entry name" value="PilZ"/>
    <property type="match status" value="1"/>
</dbReference>
<accession>A0ABT3A3H8</accession>
<dbReference type="SUPFAM" id="SSF141371">
    <property type="entry name" value="PilZ domain-like"/>
    <property type="match status" value="1"/>
</dbReference>
<organism evidence="3 4">
    <name type="scientific">Fluctibacter corallii</name>
    <dbReference type="NCBI Taxonomy" id="2984329"/>
    <lineage>
        <taxon>Bacteria</taxon>
        <taxon>Pseudomonadati</taxon>
        <taxon>Pseudomonadota</taxon>
        <taxon>Gammaproteobacteria</taxon>
        <taxon>Alteromonadales</taxon>
        <taxon>Alteromonadaceae</taxon>
        <taxon>Fluctibacter</taxon>
    </lineage>
</organism>